<keyword evidence="2" id="KW-1185">Reference proteome</keyword>
<evidence type="ECO:0000313" key="1">
    <source>
        <dbReference type="EMBL" id="KAJ1355916.1"/>
    </source>
</evidence>
<protein>
    <submittedName>
        <fullName evidence="1">Uncharacterized protein</fullName>
    </submittedName>
</protein>
<gene>
    <name evidence="1" type="ORF">KIN20_013497</name>
</gene>
<dbReference type="EMBL" id="JAHQIW010002643">
    <property type="protein sequence ID" value="KAJ1355916.1"/>
    <property type="molecule type" value="Genomic_DNA"/>
</dbReference>
<proteinExistence type="predicted"/>
<dbReference type="Proteomes" id="UP001196413">
    <property type="component" value="Unassembled WGS sequence"/>
</dbReference>
<accession>A0AAD5QR27</accession>
<sequence length="52" mass="5758">MLVKVLFGQQSNAFLIHIAAVVPIRWSAAGHCRDVGVRSNTKFTQCQEDSLN</sequence>
<organism evidence="1 2">
    <name type="scientific">Parelaphostrongylus tenuis</name>
    <name type="common">Meningeal worm</name>
    <dbReference type="NCBI Taxonomy" id="148309"/>
    <lineage>
        <taxon>Eukaryota</taxon>
        <taxon>Metazoa</taxon>
        <taxon>Ecdysozoa</taxon>
        <taxon>Nematoda</taxon>
        <taxon>Chromadorea</taxon>
        <taxon>Rhabditida</taxon>
        <taxon>Rhabditina</taxon>
        <taxon>Rhabditomorpha</taxon>
        <taxon>Strongyloidea</taxon>
        <taxon>Metastrongylidae</taxon>
        <taxon>Parelaphostrongylus</taxon>
    </lineage>
</organism>
<dbReference type="AlphaFoldDB" id="A0AAD5QR27"/>
<comment type="caution">
    <text evidence="1">The sequence shown here is derived from an EMBL/GenBank/DDBJ whole genome shotgun (WGS) entry which is preliminary data.</text>
</comment>
<name>A0AAD5QR27_PARTN</name>
<evidence type="ECO:0000313" key="2">
    <source>
        <dbReference type="Proteomes" id="UP001196413"/>
    </source>
</evidence>
<reference evidence="1" key="1">
    <citation type="submission" date="2021-06" db="EMBL/GenBank/DDBJ databases">
        <title>Parelaphostrongylus tenuis whole genome reference sequence.</title>
        <authorList>
            <person name="Garwood T.J."/>
            <person name="Larsen P.A."/>
            <person name="Fountain-Jones N.M."/>
            <person name="Garbe J.R."/>
            <person name="Macchietto M.G."/>
            <person name="Kania S.A."/>
            <person name="Gerhold R.W."/>
            <person name="Richards J.E."/>
            <person name="Wolf T.M."/>
        </authorList>
    </citation>
    <scope>NUCLEOTIDE SEQUENCE</scope>
    <source>
        <strain evidence="1">MNPRO001-30</strain>
        <tissue evidence="1">Meninges</tissue>
    </source>
</reference>